<protein>
    <recommendedName>
        <fullName evidence="1">C2H2-type domain-containing protein</fullName>
    </recommendedName>
</protein>
<dbReference type="PROSITE" id="PS00028">
    <property type="entry name" value="ZINC_FINGER_C2H2_1"/>
    <property type="match status" value="1"/>
</dbReference>
<evidence type="ECO:0000259" key="1">
    <source>
        <dbReference type="PROSITE" id="PS00028"/>
    </source>
</evidence>
<dbReference type="STRING" id="273063.STK_00040"/>
<evidence type="ECO:0000313" key="3">
    <source>
        <dbReference type="Proteomes" id="UP000001015"/>
    </source>
</evidence>
<dbReference type="Gene3D" id="3.30.160.60">
    <property type="entry name" value="Classic Zinc Finger"/>
    <property type="match status" value="1"/>
</dbReference>
<organism evidence="2 3">
    <name type="scientific">Sulfurisphaera tokodaii (strain DSM 16993 / JCM 10545 / NBRC 100140 / 7)</name>
    <name type="common">Sulfolobus tokodaii</name>
    <dbReference type="NCBI Taxonomy" id="273063"/>
    <lineage>
        <taxon>Archaea</taxon>
        <taxon>Thermoproteota</taxon>
        <taxon>Thermoprotei</taxon>
        <taxon>Sulfolobales</taxon>
        <taxon>Sulfolobaceae</taxon>
        <taxon>Sulfurisphaera</taxon>
    </lineage>
</organism>
<gene>
    <name evidence="2" type="primary">ST0004</name>
    <name evidence="2" type="ordered locus">STK_00040</name>
</gene>
<dbReference type="OrthoDB" id="280213at2157"/>
<dbReference type="PATRIC" id="fig|273063.9.peg.11"/>
<evidence type="ECO:0000313" key="2">
    <source>
        <dbReference type="EMBL" id="BAK54120.1"/>
    </source>
</evidence>
<reference evidence="3" key="1">
    <citation type="journal article" date="2001" name="DNA Res.">
        <title>Complete genome sequence of an aerobic thermoacidophilic Crenarchaeon, Sulfolobus tokodaii strain7.</title>
        <authorList>
            <person name="Kawarabayasi Y."/>
            <person name="Hino Y."/>
            <person name="Horikawa H."/>
            <person name="Jin-no K."/>
            <person name="Takahashi M."/>
            <person name="Sekine M."/>
            <person name="Baba S."/>
            <person name="Ankai A."/>
            <person name="Kosugi H."/>
            <person name="Hosoyama A."/>
            <person name="Fukui S."/>
            <person name="Nagai Y."/>
            <person name="Nishijima K."/>
            <person name="Otsuka R."/>
            <person name="Nakazawa H."/>
            <person name="Takamiya M."/>
            <person name="Kato Y."/>
            <person name="Yoshizawa T."/>
            <person name="Tanaka T."/>
            <person name="Kudoh Y."/>
            <person name="Yamazaki J."/>
            <person name="Kushida N."/>
            <person name="Oguchi A."/>
            <person name="Aoki K."/>
            <person name="Masuda S."/>
            <person name="Yanagii M."/>
            <person name="Nishimura M."/>
            <person name="Yamagishi A."/>
            <person name="Oshima T."/>
            <person name="Kikuchi H."/>
        </authorList>
    </citation>
    <scope>NUCLEOTIDE SEQUENCE [LARGE SCALE GENOMIC DNA]</scope>
    <source>
        <strain evidence="3">DSM 16993 / JCM 10545 / NBRC 100140 / 7</strain>
    </source>
</reference>
<dbReference type="Proteomes" id="UP000001015">
    <property type="component" value="Chromosome"/>
</dbReference>
<dbReference type="GeneID" id="1457876"/>
<dbReference type="EMBL" id="BA000023">
    <property type="protein sequence ID" value="BAK54120.1"/>
    <property type="molecule type" value="Genomic_DNA"/>
</dbReference>
<dbReference type="KEGG" id="sto:STK_00040"/>
<dbReference type="RefSeq" id="WP_052846849.1">
    <property type="nucleotide sequence ID" value="NC_003106.2"/>
</dbReference>
<dbReference type="InterPro" id="IPR013087">
    <property type="entry name" value="Znf_C2H2_type"/>
</dbReference>
<name>F9VMH4_SULTO</name>
<dbReference type="AlphaFoldDB" id="F9VMH4"/>
<keyword evidence="3" id="KW-1185">Reference proteome</keyword>
<proteinExistence type="predicted"/>
<feature type="domain" description="C2H2-type" evidence="1">
    <location>
        <begin position="5"/>
        <end position="26"/>
    </location>
</feature>
<dbReference type="eggNOG" id="arCOG07930">
    <property type="taxonomic scope" value="Archaea"/>
</dbReference>
<sequence length="99" mass="11530">MEYKCFICKNIFDSFRNLKIHVIRAHNNGQCPLCGKETKNLSMHSKMMAKSDPWHLVLSCILTECDYINDDEIKRMMINLVKIVLVESVPLDIISKEEN</sequence>
<accession>F9VMH4</accession>